<dbReference type="PANTHER" id="PTHR43000">
    <property type="entry name" value="DTDP-D-GLUCOSE 4,6-DEHYDRATASE-RELATED"/>
    <property type="match status" value="1"/>
</dbReference>
<comment type="caution">
    <text evidence="3">The sequence shown here is derived from an EMBL/GenBank/DDBJ whole genome shotgun (WGS) entry which is preliminary data.</text>
</comment>
<protein>
    <submittedName>
        <fullName evidence="3">UDP-glucose 4-epimerase</fullName>
    </submittedName>
</protein>
<dbReference type="RefSeq" id="WP_128758470.1">
    <property type="nucleotide sequence ID" value="NZ_QOVM01000006.1"/>
</dbReference>
<reference evidence="3 4" key="1">
    <citation type="submission" date="2018-07" db="EMBL/GenBank/DDBJ databases">
        <title>Leeuwenhoekiella genomics.</title>
        <authorList>
            <person name="Tahon G."/>
            <person name="Willems A."/>
        </authorList>
    </citation>
    <scope>NUCLEOTIDE SEQUENCE [LARGE SCALE GENOMIC DNA]</scope>
    <source>
        <strain evidence="3 4">LMG 22550</strain>
    </source>
</reference>
<evidence type="ECO:0000313" key="3">
    <source>
        <dbReference type="EMBL" id="RXG21203.1"/>
    </source>
</evidence>
<name>A0A4Q0P3S9_9FLAO</name>
<evidence type="ECO:0000313" key="4">
    <source>
        <dbReference type="Proteomes" id="UP000289238"/>
    </source>
</evidence>
<proteinExistence type="inferred from homology"/>
<dbReference type="SUPFAM" id="SSF51735">
    <property type="entry name" value="NAD(P)-binding Rossmann-fold domains"/>
    <property type="match status" value="1"/>
</dbReference>
<evidence type="ECO:0000256" key="1">
    <source>
        <dbReference type="ARBA" id="ARBA00007637"/>
    </source>
</evidence>
<feature type="domain" description="NAD-dependent epimerase/dehydratase" evidence="2">
    <location>
        <begin position="5"/>
        <end position="235"/>
    </location>
</feature>
<dbReference type="AlphaFoldDB" id="A0A4Q0P3S9"/>
<comment type="similarity">
    <text evidence="1">Belongs to the NAD(P)-dependent epimerase/dehydratase family.</text>
</comment>
<dbReference type="EMBL" id="QOVM01000006">
    <property type="protein sequence ID" value="RXG21203.1"/>
    <property type="molecule type" value="Genomic_DNA"/>
</dbReference>
<keyword evidence="4" id="KW-1185">Reference proteome</keyword>
<organism evidence="3 4">
    <name type="scientific">Leeuwenhoekiella aequorea</name>
    <dbReference type="NCBI Taxonomy" id="283736"/>
    <lineage>
        <taxon>Bacteria</taxon>
        <taxon>Pseudomonadati</taxon>
        <taxon>Bacteroidota</taxon>
        <taxon>Flavobacteriia</taxon>
        <taxon>Flavobacteriales</taxon>
        <taxon>Flavobacteriaceae</taxon>
        <taxon>Leeuwenhoekiella</taxon>
    </lineage>
</organism>
<dbReference type="Gene3D" id="3.40.50.720">
    <property type="entry name" value="NAD(P)-binding Rossmann-like Domain"/>
    <property type="match status" value="1"/>
</dbReference>
<dbReference type="InterPro" id="IPR001509">
    <property type="entry name" value="Epimerase_deHydtase"/>
</dbReference>
<accession>A0A4Q0P3S9</accession>
<dbReference type="Proteomes" id="UP000289238">
    <property type="component" value="Unassembled WGS sequence"/>
</dbReference>
<dbReference type="InterPro" id="IPR036291">
    <property type="entry name" value="NAD(P)-bd_dom_sf"/>
</dbReference>
<dbReference type="Pfam" id="PF01370">
    <property type="entry name" value="Epimerase"/>
    <property type="match status" value="1"/>
</dbReference>
<sequence length="313" mass="34326">MKKYVITGGAGFIGSHIAEKLVNDGNEVVVLDNLRTGFKKNVAPFNLQFEQVDIRDEQAVNNYVKGASAIFHLAALVSVPESIEKIGECNSINAQGTINVLEAAKNTGDCKVVLSSSAANYGDNPVSPKVETMTPEPMTPYSITKLDGEYYLDMYRNQFNVPTTSLRYFNVFGPRQNPKSAYAAVVPIFILNALQNKPLVIYGDGEQTRDFIYVKDVVAANLLASQTGKGVYNVALGNSTSVLELAEFIIKLTNSKSEIKFLDTRAGDIKHSQANPKKFQNEGFTPKYTIEEGLIETIAFYESELVAQVNSNL</sequence>
<dbReference type="OrthoDB" id="8967463at2"/>
<dbReference type="Gene3D" id="3.90.25.10">
    <property type="entry name" value="UDP-galactose 4-epimerase, domain 1"/>
    <property type="match status" value="1"/>
</dbReference>
<gene>
    <name evidence="3" type="ORF">DSM00_2720</name>
</gene>
<evidence type="ECO:0000259" key="2">
    <source>
        <dbReference type="Pfam" id="PF01370"/>
    </source>
</evidence>